<dbReference type="KEGG" id="cpy:Cphy_2947"/>
<accession>A9KPN0</accession>
<proteinExistence type="predicted"/>
<keyword evidence="2" id="KW-1185">Reference proteome</keyword>
<protein>
    <submittedName>
        <fullName evidence="1">Uncharacterized protein</fullName>
    </submittedName>
</protein>
<organism evidence="1 2">
    <name type="scientific">Lachnoclostridium phytofermentans (strain ATCC 700394 / DSM 18823 / ISDg)</name>
    <name type="common">Clostridium phytofermentans</name>
    <dbReference type="NCBI Taxonomy" id="357809"/>
    <lineage>
        <taxon>Bacteria</taxon>
        <taxon>Bacillati</taxon>
        <taxon>Bacillota</taxon>
        <taxon>Clostridia</taxon>
        <taxon>Lachnospirales</taxon>
        <taxon>Lachnospiraceae</taxon>
    </lineage>
</organism>
<gene>
    <name evidence="1" type="ordered locus">Cphy_2947</name>
</gene>
<dbReference type="HOGENOM" id="CLU_841199_0_0_9"/>
<dbReference type="AlphaFoldDB" id="A9KPN0"/>
<reference evidence="2" key="1">
    <citation type="submission" date="2007-11" db="EMBL/GenBank/DDBJ databases">
        <title>Complete genome sequence of Clostridium phytofermentans ISDg.</title>
        <authorList>
            <person name="Leschine S.B."/>
            <person name="Warnick T.A."/>
            <person name="Blanchard J.L."/>
            <person name="Schnell D.J."/>
            <person name="Petit E.L."/>
            <person name="LaTouf W.G."/>
            <person name="Copeland A."/>
            <person name="Lucas S."/>
            <person name="Lapidus A."/>
            <person name="Barry K."/>
            <person name="Glavina del Rio T."/>
            <person name="Dalin E."/>
            <person name="Tice H."/>
            <person name="Pitluck S."/>
            <person name="Kiss H."/>
            <person name="Brettin T."/>
            <person name="Bruce D."/>
            <person name="Detter J.C."/>
            <person name="Han C."/>
            <person name="Kuske C."/>
            <person name="Schmutz J."/>
            <person name="Larimer F."/>
            <person name="Land M."/>
            <person name="Hauser L."/>
            <person name="Kyrpides N."/>
            <person name="Kim E.A."/>
            <person name="Richardson P."/>
        </authorList>
    </citation>
    <scope>NUCLEOTIDE SEQUENCE [LARGE SCALE GENOMIC DNA]</scope>
    <source>
        <strain evidence="2">ATCC 700394 / DSM 18823 / ISDg</strain>
    </source>
</reference>
<name>A9KPN0_LACP7</name>
<dbReference type="RefSeq" id="WP_012200955.1">
    <property type="nucleotide sequence ID" value="NC_010001.1"/>
</dbReference>
<dbReference type="OrthoDB" id="1736288at2"/>
<dbReference type="EMBL" id="CP000885">
    <property type="protein sequence ID" value="ABX43304.1"/>
    <property type="molecule type" value="Genomic_DNA"/>
</dbReference>
<dbReference type="Gene3D" id="2.130.10.10">
    <property type="entry name" value="YVTN repeat-like/Quinoprotein amine dehydrogenase"/>
    <property type="match status" value="1"/>
</dbReference>
<sequence length="330" mass="36689">MAGFKQLTKLPKGFIGTTKLKNGYKGAIKFWSNGKKVLVGYGYAQIAYSEDGINFTVSNFVPTSYLRAFGGTFFKGKFYIYDNSYSIYSSKDCVTWTQVYANTSNGQKSNNKTMATNGNILVLFDENQGVLYSYDGINFTKSSLVQTGVLTIVNKLRCINGVFFALGTSDETIFKSTDGINYVKVTSTYSDNYFTDICFFNGYYYACKNSTGNCIHRSQDGTTWTMLTTKGISTPWYLNILQGRFVAMNGVGTIWRSSDAITWNLDLYADGINHRIDDYIVDDESGRMYQVGNNSTVSNCIYTTTGADLNYTNLPANSNQSPICAVLEGE</sequence>
<dbReference type="STRING" id="357809.Cphy_2947"/>
<dbReference type="SUPFAM" id="SSF110296">
    <property type="entry name" value="Oligoxyloglucan reducing end-specific cellobiohydrolase"/>
    <property type="match status" value="1"/>
</dbReference>
<evidence type="ECO:0000313" key="2">
    <source>
        <dbReference type="Proteomes" id="UP000000370"/>
    </source>
</evidence>
<dbReference type="Proteomes" id="UP000000370">
    <property type="component" value="Chromosome"/>
</dbReference>
<evidence type="ECO:0000313" key="1">
    <source>
        <dbReference type="EMBL" id="ABX43304.1"/>
    </source>
</evidence>
<dbReference type="InterPro" id="IPR015943">
    <property type="entry name" value="WD40/YVTN_repeat-like_dom_sf"/>
</dbReference>